<organism evidence="1 2">
    <name type="scientific">Candidatus Accumulibacter adjunctus</name>
    <dbReference type="NCBI Taxonomy" id="1454001"/>
    <lineage>
        <taxon>Bacteria</taxon>
        <taxon>Pseudomonadati</taxon>
        <taxon>Pseudomonadota</taxon>
        <taxon>Betaproteobacteria</taxon>
        <taxon>Candidatus Accumulibacter</taxon>
    </lineage>
</organism>
<keyword evidence="2" id="KW-1185">Reference proteome</keyword>
<sequence length="221" mass="24309">MCRRLHGVTTAGHRHGRARLGLLTQFTRHLFHIATDKLALAVQEAGKQQAVAVGIDPPRNATAGFEDGFKGAGIEAWRPLRAGTLQTMFDVGLRLVLIHRADMAGGDHALPQLLHLRTLHDLAKLRLANQEALQQGLGPKLEIGQHAQFLDRARRQVLCLIDDQQAAFALASDIDQKRLEGEQSLRLSQVPATDTKCSRHHAQRVLGVKLCAHQLCGDHLL</sequence>
<dbReference type="AlphaFoldDB" id="A0A011N031"/>
<protein>
    <submittedName>
        <fullName evidence="1">Uncharacterized protein</fullName>
    </submittedName>
</protein>
<gene>
    <name evidence="1" type="ORF">AW08_01419</name>
</gene>
<accession>A0A011N031</accession>
<dbReference type="EMBL" id="JFAX01000006">
    <property type="protein sequence ID" value="EXI68201.1"/>
    <property type="molecule type" value="Genomic_DNA"/>
</dbReference>
<evidence type="ECO:0000313" key="2">
    <source>
        <dbReference type="Proteomes" id="UP000020218"/>
    </source>
</evidence>
<comment type="caution">
    <text evidence="1">The sequence shown here is derived from an EMBL/GenBank/DDBJ whole genome shotgun (WGS) entry which is preliminary data.</text>
</comment>
<evidence type="ECO:0000313" key="1">
    <source>
        <dbReference type="EMBL" id="EXI68201.1"/>
    </source>
</evidence>
<reference evidence="1" key="1">
    <citation type="submission" date="2014-02" db="EMBL/GenBank/DDBJ databases">
        <title>Expanding our view of genomic diversity in Candidatus Accumulibacter clades.</title>
        <authorList>
            <person name="Skennerton C.T."/>
            <person name="Barr J.J."/>
            <person name="Slater F.R."/>
            <person name="Bond P.L."/>
            <person name="Tyson G.W."/>
        </authorList>
    </citation>
    <scope>NUCLEOTIDE SEQUENCE [LARGE SCALE GENOMIC DNA]</scope>
</reference>
<proteinExistence type="predicted"/>
<dbReference type="Proteomes" id="UP000020218">
    <property type="component" value="Unassembled WGS sequence"/>
</dbReference>
<name>A0A011N031_9PROT</name>